<proteinExistence type="predicted"/>
<reference evidence="3 4" key="1">
    <citation type="submission" date="2018-05" db="EMBL/GenBank/DDBJ databases">
        <title>Complete genome sequence of Massilia oculi sp. nov. CCUG 43427T (=DSM 26321T), the type strain of M. oculi, and comparison with genome sequences of other Massilia strains.</title>
        <authorList>
            <person name="Zhu B."/>
        </authorList>
    </citation>
    <scope>NUCLEOTIDE SEQUENCE [LARGE SCALE GENOMIC DNA]</scope>
    <source>
        <strain evidence="3 4">CCUG 43427</strain>
    </source>
</reference>
<keyword evidence="3" id="KW-0808">Transferase</keyword>
<dbReference type="OrthoDB" id="9814807at2"/>
<gene>
    <name evidence="3" type="ORF">DIR46_03715</name>
</gene>
<keyword evidence="1" id="KW-0472">Membrane</keyword>
<dbReference type="GO" id="GO:0016020">
    <property type="term" value="C:membrane"/>
    <property type="evidence" value="ECO:0007669"/>
    <property type="project" value="TreeGrafter"/>
</dbReference>
<dbReference type="EMBL" id="CP029343">
    <property type="protein sequence ID" value="AWL03632.1"/>
    <property type="molecule type" value="Genomic_DNA"/>
</dbReference>
<sequence>MGSDNLSPQHAAYAFGLDLVRFGCALMVALFHFTWRMPNEADIMPFGWVGVQVFFVVSGVVIANSAIASTPYRFARNRFLRLYPAAWIVAAISFAILSVVPAPAYHALGIGVNPAWRALASSVVLVGEEALATAYWTLPIEIAFYALVFIVLLRARAGLRAVARLLAVASSAYLVSLFYLVASTSGPGALDLGYGLKNMLLLRHGVFFAIGIYLWMATQRQPLDRSDRVLFGLSLGAAALEIVCRSVSLTTIFAAGDAGPLDIRWVTVGALLSFAALLAVIRVSLVNAQRWTPSARAGARIRMLGLVTYPFYLAHEVVGGAILVAATGNGLGRPAGLALAIAATLAVAWPIAALAEPALRQAIVRGARWVRGSGARTTMTLGANGRLPK</sequence>
<feature type="transmembrane region" description="Helical" evidence="1">
    <location>
        <begin position="201"/>
        <end position="217"/>
    </location>
</feature>
<evidence type="ECO:0000259" key="2">
    <source>
        <dbReference type="Pfam" id="PF01757"/>
    </source>
</evidence>
<dbReference type="RefSeq" id="WP_109344034.1">
    <property type="nucleotide sequence ID" value="NZ_CP029343.1"/>
</dbReference>
<keyword evidence="3" id="KW-0012">Acyltransferase</keyword>
<evidence type="ECO:0000313" key="4">
    <source>
        <dbReference type="Proteomes" id="UP000245820"/>
    </source>
</evidence>
<dbReference type="Proteomes" id="UP000245820">
    <property type="component" value="Chromosome"/>
</dbReference>
<name>A0A2S2DE73_9BURK</name>
<evidence type="ECO:0000256" key="1">
    <source>
        <dbReference type="SAM" id="Phobius"/>
    </source>
</evidence>
<accession>A0A2S2DE73</accession>
<feature type="transmembrane region" description="Helical" evidence="1">
    <location>
        <begin position="162"/>
        <end position="181"/>
    </location>
</feature>
<keyword evidence="1" id="KW-0812">Transmembrane</keyword>
<feature type="transmembrane region" description="Helical" evidence="1">
    <location>
        <begin position="134"/>
        <end position="155"/>
    </location>
</feature>
<feature type="transmembrane region" description="Helical" evidence="1">
    <location>
        <begin position="46"/>
        <end position="67"/>
    </location>
</feature>
<dbReference type="InterPro" id="IPR002656">
    <property type="entry name" value="Acyl_transf_3_dom"/>
</dbReference>
<dbReference type="KEGG" id="mtim:DIR46_03715"/>
<dbReference type="AlphaFoldDB" id="A0A2S2DE73"/>
<dbReference type="GO" id="GO:0016747">
    <property type="term" value="F:acyltransferase activity, transferring groups other than amino-acyl groups"/>
    <property type="evidence" value="ECO:0007669"/>
    <property type="project" value="InterPro"/>
</dbReference>
<feature type="transmembrane region" description="Helical" evidence="1">
    <location>
        <begin position="229"/>
        <end position="253"/>
    </location>
</feature>
<organism evidence="3 4">
    <name type="scientific">Massilia oculi</name>
    <dbReference type="NCBI Taxonomy" id="945844"/>
    <lineage>
        <taxon>Bacteria</taxon>
        <taxon>Pseudomonadati</taxon>
        <taxon>Pseudomonadota</taxon>
        <taxon>Betaproteobacteria</taxon>
        <taxon>Burkholderiales</taxon>
        <taxon>Oxalobacteraceae</taxon>
        <taxon>Telluria group</taxon>
        <taxon>Massilia</taxon>
    </lineage>
</organism>
<feature type="domain" description="Acyltransferase 3" evidence="2">
    <location>
        <begin position="16"/>
        <end position="352"/>
    </location>
</feature>
<protein>
    <submittedName>
        <fullName evidence="3">Acyltransferase</fullName>
    </submittedName>
</protein>
<dbReference type="InterPro" id="IPR050879">
    <property type="entry name" value="Acyltransferase_3"/>
</dbReference>
<dbReference type="GO" id="GO:0000271">
    <property type="term" value="P:polysaccharide biosynthetic process"/>
    <property type="evidence" value="ECO:0007669"/>
    <property type="project" value="TreeGrafter"/>
</dbReference>
<feature type="transmembrane region" description="Helical" evidence="1">
    <location>
        <begin position="265"/>
        <end position="285"/>
    </location>
</feature>
<dbReference type="PANTHER" id="PTHR23028:SF53">
    <property type="entry name" value="ACYL_TRANSF_3 DOMAIN-CONTAINING PROTEIN"/>
    <property type="match status" value="1"/>
</dbReference>
<feature type="transmembrane region" description="Helical" evidence="1">
    <location>
        <begin position="79"/>
        <end position="100"/>
    </location>
</feature>
<keyword evidence="4" id="KW-1185">Reference proteome</keyword>
<evidence type="ECO:0000313" key="3">
    <source>
        <dbReference type="EMBL" id="AWL03632.1"/>
    </source>
</evidence>
<dbReference type="Pfam" id="PF01757">
    <property type="entry name" value="Acyl_transf_3"/>
    <property type="match status" value="1"/>
</dbReference>
<feature type="transmembrane region" description="Helical" evidence="1">
    <location>
        <begin position="334"/>
        <end position="355"/>
    </location>
</feature>
<keyword evidence="1" id="KW-1133">Transmembrane helix</keyword>
<feature type="transmembrane region" description="Helical" evidence="1">
    <location>
        <begin position="12"/>
        <end position="34"/>
    </location>
</feature>
<dbReference type="PANTHER" id="PTHR23028">
    <property type="entry name" value="ACETYLTRANSFERASE"/>
    <property type="match status" value="1"/>
</dbReference>
<feature type="transmembrane region" description="Helical" evidence="1">
    <location>
        <begin position="306"/>
        <end position="328"/>
    </location>
</feature>